<evidence type="ECO:0000256" key="2">
    <source>
        <dbReference type="ARBA" id="ARBA00022692"/>
    </source>
</evidence>
<evidence type="ECO:0000313" key="9">
    <source>
        <dbReference type="Proteomes" id="UP000614601"/>
    </source>
</evidence>
<feature type="transmembrane region" description="Helical" evidence="6">
    <location>
        <begin position="226"/>
        <end position="251"/>
    </location>
</feature>
<dbReference type="PANTHER" id="PTHR13439">
    <property type="entry name" value="CT120 PROTEIN"/>
    <property type="match status" value="1"/>
</dbReference>
<comment type="caution">
    <text evidence="8">The sequence shown here is derived from an EMBL/GenBank/DDBJ whole genome shotgun (WGS) entry which is preliminary data.</text>
</comment>
<evidence type="ECO:0000256" key="4">
    <source>
        <dbReference type="ARBA" id="ARBA00023136"/>
    </source>
</evidence>
<feature type="domain" description="TLC" evidence="7">
    <location>
        <begin position="60"/>
        <end position="259"/>
    </location>
</feature>
<dbReference type="InterPro" id="IPR006634">
    <property type="entry name" value="TLC-dom"/>
</dbReference>
<dbReference type="GO" id="GO:0007009">
    <property type="term" value="P:plasma membrane organization"/>
    <property type="evidence" value="ECO:0007669"/>
    <property type="project" value="TreeGrafter"/>
</dbReference>
<accession>A0A811KZ76</accession>
<dbReference type="GO" id="GO:0055091">
    <property type="term" value="P:phospholipid homeostasis"/>
    <property type="evidence" value="ECO:0007669"/>
    <property type="project" value="TreeGrafter"/>
</dbReference>
<dbReference type="OrthoDB" id="10266980at2759"/>
<dbReference type="EMBL" id="CAJFDH010000004">
    <property type="protein sequence ID" value="CAD5221355.1"/>
    <property type="molecule type" value="Genomic_DNA"/>
</dbReference>
<evidence type="ECO:0000256" key="3">
    <source>
        <dbReference type="ARBA" id="ARBA00022989"/>
    </source>
</evidence>
<proteinExistence type="predicted"/>
<keyword evidence="3 6" id="KW-1133">Transmembrane helix</keyword>
<dbReference type="PANTHER" id="PTHR13439:SF4">
    <property type="entry name" value="TLC DOMAIN-CONTAINING PROTEIN"/>
    <property type="match status" value="1"/>
</dbReference>
<evidence type="ECO:0000259" key="7">
    <source>
        <dbReference type="PROSITE" id="PS50922"/>
    </source>
</evidence>
<organism evidence="8 9">
    <name type="scientific">Bursaphelenchus okinawaensis</name>
    <dbReference type="NCBI Taxonomy" id="465554"/>
    <lineage>
        <taxon>Eukaryota</taxon>
        <taxon>Metazoa</taxon>
        <taxon>Ecdysozoa</taxon>
        <taxon>Nematoda</taxon>
        <taxon>Chromadorea</taxon>
        <taxon>Rhabditida</taxon>
        <taxon>Tylenchina</taxon>
        <taxon>Tylenchomorpha</taxon>
        <taxon>Aphelenchoidea</taxon>
        <taxon>Aphelenchoididae</taxon>
        <taxon>Bursaphelenchus</taxon>
    </lineage>
</organism>
<sequence length="276" mass="32671">MNIDERSLIELPDNWYVSELPNFGRLLWPENGLPLVLSFLAFRFLSWCMSKWAWTGFQGFRQYRLCNLTVCVIHSTIVGGSVFYFALTHLQVMLNNPATYYEPSMKTVFQITVGYFIHDTIHMMNHEISKWTIELFLHHSATIILFLCPITSHQFAVFAYWALLMEVNSIFLHLRTIHQLSGRTTSHPGEFEVIKYTNVVTFIIFRFMVQTFQINFTYKYQDHFVYFYKFVGLYGSLLFLIINIFLFYRVLASDGFLGKKIQERAKKTNRDHQKNQ</sequence>
<dbReference type="GO" id="GO:0005886">
    <property type="term" value="C:plasma membrane"/>
    <property type="evidence" value="ECO:0007669"/>
    <property type="project" value="TreeGrafter"/>
</dbReference>
<protein>
    <recommendedName>
        <fullName evidence="7">TLC domain-containing protein</fullName>
    </recommendedName>
</protein>
<dbReference type="GO" id="GO:0071709">
    <property type="term" value="P:membrane assembly"/>
    <property type="evidence" value="ECO:0007669"/>
    <property type="project" value="TreeGrafter"/>
</dbReference>
<dbReference type="AlphaFoldDB" id="A0A811KZ76"/>
<name>A0A811KZ76_9BILA</name>
<dbReference type="Pfam" id="PF03798">
    <property type="entry name" value="TRAM_LAG1_CLN8"/>
    <property type="match status" value="1"/>
</dbReference>
<dbReference type="Proteomes" id="UP000783686">
    <property type="component" value="Unassembled WGS sequence"/>
</dbReference>
<comment type="subcellular location">
    <subcellularLocation>
        <location evidence="1">Membrane</location>
        <topology evidence="1">Multi-pass membrane protein</topology>
    </subcellularLocation>
</comment>
<dbReference type="PROSITE" id="PS50922">
    <property type="entry name" value="TLC"/>
    <property type="match status" value="1"/>
</dbReference>
<evidence type="ECO:0000256" key="1">
    <source>
        <dbReference type="ARBA" id="ARBA00004141"/>
    </source>
</evidence>
<reference evidence="8" key="1">
    <citation type="submission" date="2020-09" db="EMBL/GenBank/DDBJ databases">
        <authorList>
            <person name="Kikuchi T."/>
        </authorList>
    </citation>
    <scope>NUCLEOTIDE SEQUENCE</scope>
    <source>
        <strain evidence="8">SH1</strain>
    </source>
</reference>
<gene>
    <name evidence="8" type="ORF">BOKJ2_LOCUS9403</name>
</gene>
<dbReference type="GO" id="GO:0097035">
    <property type="term" value="P:regulation of membrane lipid distribution"/>
    <property type="evidence" value="ECO:0007669"/>
    <property type="project" value="TreeGrafter"/>
</dbReference>
<keyword evidence="9" id="KW-1185">Reference proteome</keyword>
<evidence type="ECO:0000256" key="6">
    <source>
        <dbReference type="SAM" id="Phobius"/>
    </source>
</evidence>
<keyword evidence="4 5" id="KW-0472">Membrane</keyword>
<dbReference type="SMART" id="SM00724">
    <property type="entry name" value="TLC"/>
    <property type="match status" value="1"/>
</dbReference>
<evidence type="ECO:0000256" key="5">
    <source>
        <dbReference type="PROSITE-ProRule" id="PRU00205"/>
    </source>
</evidence>
<feature type="transmembrane region" description="Helical" evidence="6">
    <location>
        <begin position="65"/>
        <end position="87"/>
    </location>
</feature>
<dbReference type="Proteomes" id="UP000614601">
    <property type="component" value="Unassembled WGS sequence"/>
</dbReference>
<dbReference type="EMBL" id="CAJFCW020000004">
    <property type="protein sequence ID" value="CAG9114965.1"/>
    <property type="molecule type" value="Genomic_DNA"/>
</dbReference>
<evidence type="ECO:0000313" key="8">
    <source>
        <dbReference type="EMBL" id="CAD5221355.1"/>
    </source>
</evidence>
<dbReference type="InterPro" id="IPR050846">
    <property type="entry name" value="TLCD"/>
</dbReference>
<keyword evidence="2 5" id="KW-0812">Transmembrane</keyword>